<comment type="caution">
    <text evidence="2">The sequence shown here is derived from an EMBL/GenBank/DDBJ whole genome shotgun (WGS) entry which is preliminary data.</text>
</comment>
<dbReference type="PANTHER" id="PTHR34066">
    <property type="entry name" value="GROWTH FACTOR 2"/>
    <property type="match status" value="1"/>
</dbReference>
<dbReference type="EMBL" id="PITI01000328">
    <property type="protein sequence ID" value="TBU07097.1"/>
    <property type="molecule type" value="Genomic_DNA"/>
</dbReference>
<gene>
    <name evidence="2" type="ORF">CWI36_0328p0020</name>
</gene>
<keyword evidence="3" id="KW-1185">Reference proteome</keyword>
<name>A0A4Q9LGN1_9MICR</name>
<reference evidence="2 3" key="1">
    <citation type="submission" date="2017-12" db="EMBL/GenBank/DDBJ databases">
        <authorList>
            <person name="Pombert J.-F."/>
            <person name="Haag K.L."/>
            <person name="Ebert D."/>
        </authorList>
    </citation>
    <scope>NUCLEOTIDE SEQUENCE [LARGE SCALE GENOMIC DNA]</scope>
    <source>
        <strain evidence="2">BE-OM-2</strain>
    </source>
</reference>
<dbReference type="VEuPathDB" id="MicrosporidiaDB:CWI36_0328p0020"/>
<accession>A0A4Q9LGN1</accession>
<dbReference type="AlphaFoldDB" id="A0A4Q9LGN1"/>
<dbReference type="InterPro" id="IPR013885">
    <property type="entry name" value="DUF1764_euk"/>
</dbReference>
<sequence>MSEIDEIFKSVNKNKKENSKKAVNKKEFKQKTVEVENNKNKFKKPKKNESKLFNESSGITDKTQKEKKKNYKKQKDSENSNEDQNKSRFTSEGLPLLSEEALHIGKGGKSKLCPFDCDCCF</sequence>
<dbReference type="Pfam" id="PF08576">
    <property type="entry name" value="DUF1764"/>
    <property type="match status" value="1"/>
</dbReference>
<proteinExistence type="predicted"/>
<feature type="compositionally biased region" description="Basic and acidic residues" evidence="1">
    <location>
        <begin position="73"/>
        <end position="86"/>
    </location>
</feature>
<evidence type="ECO:0000313" key="3">
    <source>
        <dbReference type="Proteomes" id="UP000291404"/>
    </source>
</evidence>
<protein>
    <submittedName>
        <fullName evidence="2">DUF1764 domain-containing protein</fullName>
    </submittedName>
</protein>
<dbReference type="VEuPathDB" id="MicrosporidiaDB:CWI39_0382p0030"/>
<dbReference type="PANTHER" id="PTHR34066:SF1">
    <property type="entry name" value="DUF1764 FAMILY PROTEIN"/>
    <property type="match status" value="1"/>
</dbReference>
<dbReference type="Proteomes" id="UP000291404">
    <property type="component" value="Unassembled WGS sequence"/>
</dbReference>
<evidence type="ECO:0000256" key="1">
    <source>
        <dbReference type="SAM" id="MobiDB-lite"/>
    </source>
</evidence>
<organism evidence="2 3">
    <name type="scientific">Hamiltosporidium magnivora</name>
    <dbReference type="NCBI Taxonomy" id="148818"/>
    <lineage>
        <taxon>Eukaryota</taxon>
        <taxon>Fungi</taxon>
        <taxon>Fungi incertae sedis</taxon>
        <taxon>Microsporidia</taxon>
        <taxon>Dubosqiidae</taxon>
        <taxon>Hamiltosporidium</taxon>
    </lineage>
</organism>
<feature type="region of interest" description="Disordered" evidence="1">
    <location>
        <begin position="31"/>
        <end position="93"/>
    </location>
</feature>
<evidence type="ECO:0000313" key="2">
    <source>
        <dbReference type="EMBL" id="TBU07097.1"/>
    </source>
</evidence>